<comment type="caution">
    <text evidence="5">The sequence shown here is derived from an EMBL/GenBank/DDBJ whole genome shotgun (WGS) entry which is preliminary data.</text>
</comment>
<feature type="domain" description="HTH luxR-type" evidence="4">
    <location>
        <begin position="147"/>
        <end position="212"/>
    </location>
</feature>
<dbReference type="PROSITE" id="PS50043">
    <property type="entry name" value="HTH_LUXR_2"/>
    <property type="match status" value="1"/>
</dbReference>
<reference evidence="5" key="1">
    <citation type="submission" date="2023-07" db="EMBL/GenBank/DDBJ databases">
        <title>The genome sequence of Rhodocytophaga aerolata KACC 12507.</title>
        <authorList>
            <person name="Zhang X."/>
        </authorList>
    </citation>
    <scope>NUCLEOTIDE SEQUENCE</scope>
    <source>
        <strain evidence="5">KACC 12507</strain>
    </source>
</reference>
<evidence type="ECO:0000256" key="2">
    <source>
        <dbReference type="ARBA" id="ARBA00023125"/>
    </source>
</evidence>
<dbReference type="InterPro" id="IPR000792">
    <property type="entry name" value="Tscrpt_reg_LuxR_C"/>
</dbReference>
<evidence type="ECO:0000256" key="3">
    <source>
        <dbReference type="ARBA" id="ARBA00023163"/>
    </source>
</evidence>
<dbReference type="SMART" id="SM00421">
    <property type="entry name" value="HTH_LUXR"/>
    <property type="match status" value="1"/>
</dbReference>
<evidence type="ECO:0000259" key="4">
    <source>
        <dbReference type="PROSITE" id="PS50043"/>
    </source>
</evidence>
<dbReference type="Gene3D" id="3.40.50.2300">
    <property type="match status" value="1"/>
</dbReference>
<evidence type="ECO:0000313" key="5">
    <source>
        <dbReference type="EMBL" id="MDO1450215.1"/>
    </source>
</evidence>
<protein>
    <submittedName>
        <fullName evidence="5">Response regulator transcription factor</fullName>
    </submittedName>
</protein>
<dbReference type="CDD" id="cd06170">
    <property type="entry name" value="LuxR_C_like"/>
    <property type="match status" value="1"/>
</dbReference>
<name>A0ABT8RDN7_9BACT</name>
<dbReference type="PRINTS" id="PR00038">
    <property type="entry name" value="HTHLUXR"/>
</dbReference>
<dbReference type="SUPFAM" id="SSF46894">
    <property type="entry name" value="C-terminal effector domain of the bipartite response regulators"/>
    <property type="match status" value="1"/>
</dbReference>
<keyword evidence="3" id="KW-0804">Transcription</keyword>
<dbReference type="Proteomes" id="UP001168528">
    <property type="component" value="Unassembled WGS sequence"/>
</dbReference>
<dbReference type="RefSeq" id="WP_302041018.1">
    <property type="nucleotide sequence ID" value="NZ_JAUKPO010000027.1"/>
</dbReference>
<keyword evidence="2" id="KW-0238">DNA-binding</keyword>
<keyword evidence="6" id="KW-1185">Reference proteome</keyword>
<proteinExistence type="predicted"/>
<sequence>MYVKVIVACSHLLVAEAVTEWIKGIKAVEKIAYATSFEDTISYLTKETYQVMLIDTAMPDAEQMALYFNEHFPTVHQILLLQKDICQGNQLIGMDRVTYLYPRQGKGELAQLIVQVAISKMSELRALTVTNNFHPKAAEKQYNSVEDENYLSNLSRREKEILAMITQAFASEQIADSLFISVKTVQTHRRNMMRKLGVHNHVGLLRYALQQGLL</sequence>
<dbReference type="EMBL" id="JAUKPO010000027">
    <property type="protein sequence ID" value="MDO1450215.1"/>
    <property type="molecule type" value="Genomic_DNA"/>
</dbReference>
<dbReference type="InterPro" id="IPR016032">
    <property type="entry name" value="Sig_transdc_resp-reg_C-effctor"/>
</dbReference>
<keyword evidence="1" id="KW-0805">Transcription regulation</keyword>
<dbReference type="PANTHER" id="PTHR44688">
    <property type="entry name" value="DNA-BINDING TRANSCRIPTIONAL ACTIVATOR DEVR_DOSR"/>
    <property type="match status" value="1"/>
</dbReference>
<accession>A0ABT8RDN7</accession>
<evidence type="ECO:0000256" key="1">
    <source>
        <dbReference type="ARBA" id="ARBA00023015"/>
    </source>
</evidence>
<dbReference type="PANTHER" id="PTHR44688:SF16">
    <property type="entry name" value="DNA-BINDING TRANSCRIPTIONAL ACTIVATOR DEVR_DOSR"/>
    <property type="match status" value="1"/>
</dbReference>
<evidence type="ECO:0000313" key="6">
    <source>
        <dbReference type="Proteomes" id="UP001168528"/>
    </source>
</evidence>
<organism evidence="5 6">
    <name type="scientific">Rhodocytophaga aerolata</name>
    <dbReference type="NCBI Taxonomy" id="455078"/>
    <lineage>
        <taxon>Bacteria</taxon>
        <taxon>Pseudomonadati</taxon>
        <taxon>Bacteroidota</taxon>
        <taxon>Cytophagia</taxon>
        <taxon>Cytophagales</taxon>
        <taxon>Rhodocytophagaceae</taxon>
        <taxon>Rhodocytophaga</taxon>
    </lineage>
</organism>
<gene>
    <name evidence="5" type="ORF">Q0590_28300</name>
</gene>
<dbReference type="Pfam" id="PF00196">
    <property type="entry name" value="GerE"/>
    <property type="match status" value="1"/>
</dbReference>